<dbReference type="PANTHER" id="PTHR38116:SF9">
    <property type="entry name" value="BZIP DOMAIN-CONTAINING PROTEIN"/>
    <property type="match status" value="1"/>
</dbReference>
<dbReference type="InterPro" id="IPR004827">
    <property type="entry name" value="bZIP"/>
</dbReference>
<accession>A0A8H4X837</accession>
<reference evidence="3" key="1">
    <citation type="journal article" date="2020" name="BMC Genomics">
        <title>Correction to: Identification and distribution of gene clusters required for synthesis of sphingolipid metabolism inhibitors in diverse species of the filamentous fungus Fusarium.</title>
        <authorList>
            <person name="Kim H.S."/>
            <person name="Lohmar J.M."/>
            <person name="Busman M."/>
            <person name="Brown D.W."/>
            <person name="Naumann T.A."/>
            <person name="Divon H.H."/>
            <person name="Lysoe E."/>
            <person name="Uhlig S."/>
            <person name="Proctor R.H."/>
        </authorList>
    </citation>
    <scope>NUCLEOTIDE SEQUENCE</scope>
    <source>
        <strain evidence="3">NRRL 20472</strain>
    </source>
</reference>
<feature type="region of interest" description="Disordered" evidence="1">
    <location>
        <begin position="1"/>
        <end position="42"/>
    </location>
</feature>
<evidence type="ECO:0000313" key="4">
    <source>
        <dbReference type="Proteomes" id="UP000622797"/>
    </source>
</evidence>
<keyword evidence="4" id="KW-1185">Reference proteome</keyword>
<protein>
    <recommendedName>
        <fullName evidence="2">BZIP domain-containing protein</fullName>
    </recommendedName>
</protein>
<comment type="caution">
    <text evidence="3">The sequence shown here is derived from an EMBL/GenBank/DDBJ whole genome shotgun (WGS) entry which is preliminary data.</text>
</comment>
<evidence type="ECO:0000313" key="3">
    <source>
        <dbReference type="EMBL" id="KAF4964456.1"/>
    </source>
</evidence>
<dbReference type="PANTHER" id="PTHR38116">
    <property type="entry name" value="CHROMOSOME 7, WHOLE GENOME SHOTGUN SEQUENCE"/>
    <property type="match status" value="1"/>
</dbReference>
<evidence type="ECO:0000259" key="2">
    <source>
        <dbReference type="PROSITE" id="PS00036"/>
    </source>
</evidence>
<feature type="domain" description="BZIP" evidence="2">
    <location>
        <begin position="16"/>
        <end position="31"/>
    </location>
</feature>
<dbReference type="InterPro" id="IPR021833">
    <property type="entry name" value="DUF3425"/>
</dbReference>
<proteinExistence type="predicted"/>
<reference evidence="3" key="2">
    <citation type="submission" date="2020-05" db="EMBL/GenBank/DDBJ databases">
        <authorList>
            <person name="Kim H.-S."/>
            <person name="Proctor R.H."/>
            <person name="Brown D.W."/>
        </authorList>
    </citation>
    <scope>NUCLEOTIDE SEQUENCE</scope>
    <source>
        <strain evidence="3">NRRL 20472</strain>
    </source>
</reference>
<feature type="compositionally biased region" description="Basic residues" evidence="1">
    <location>
        <begin position="25"/>
        <end position="42"/>
    </location>
</feature>
<dbReference type="AlphaFoldDB" id="A0A8H4X837"/>
<sequence length="298" mass="33073">MGKTPNSDLRPWQVERRKYQNAAAQRRRRQKQKEKHRSQRRLHMQVMTGEASGLSKKLIFAVSSAFASDTERLGTSSVMAAENFSLHDIVKYGVISLGYAVDPVVLSSAENFAFCSWSLAMMSLFPASIDLECVLRAGIKTLIRLNGPQTWSGHMSLMALAKGNSHAAIDSLQSLGDPPNLIRIGFLTASLANCRLLGLDPCAIMNHDAESPFVRTVHYAVNTKRASHDPYFSASPEIQQHSPKGFANDMCPTVEQLIIPHHPYLDIIPWPSFRSRAIIASSMNPPLIDKSELSFSPW</sequence>
<organism evidence="3 4">
    <name type="scientific">Fusarium sarcochroum</name>
    <dbReference type="NCBI Taxonomy" id="1208366"/>
    <lineage>
        <taxon>Eukaryota</taxon>
        <taxon>Fungi</taxon>
        <taxon>Dikarya</taxon>
        <taxon>Ascomycota</taxon>
        <taxon>Pezizomycotina</taxon>
        <taxon>Sordariomycetes</taxon>
        <taxon>Hypocreomycetidae</taxon>
        <taxon>Hypocreales</taxon>
        <taxon>Nectriaceae</taxon>
        <taxon>Fusarium</taxon>
        <taxon>Fusarium lateritium species complex</taxon>
    </lineage>
</organism>
<gene>
    <name evidence="3" type="ORF">FSARC_7642</name>
</gene>
<dbReference type="Pfam" id="PF11905">
    <property type="entry name" value="DUF3425"/>
    <property type="match status" value="1"/>
</dbReference>
<evidence type="ECO:0000256" key="1">
    <source>
        <dbReference type="SAM" id="MobiDB-lite"/>
    </source>
</evidence>
<dbReference type="OrthoDB" id="2245989at2759"/>
<dbReference type="GO" id="GO:0003700">
    <property type="term" value="F:DNA-binding transcription factor activity"/>
    <property type="evidence" value="ECO:0007669"/>
    <property type="project" value="InterPro"/>
</dbReference>
<dbReference type="EMBL" id="JABEXW010000410">
    <property type="protein sequence ID" value="KAF4964456.1"/>
    <property type="molecule type" value="Genomic_DNA"/>
</dbReference>
<name>A0A8H4X837_9HYPO</name>
<dbReference type="Proteomes" id="UP000622797">
    <property type="component" value="Unassembled WGS sequence"/>
</dbReference>
<dbReference type="PROSITE" id="PS00036">
    <property type="entry name" value="BZIP_BASIC"/>
    <property type="match status" value="1"/>
</dbReference>